<dbReference type="Pfam" id="PF00069">
    <property type="entry name" value="Pkinase"/>
    <property type="match status" value="1"/>
</dbReference>
<reference evidence="3 4" key="1">
    <citation type="journal article" date="2016" name="Mol. Biol. Evol.">
        <title>Comparative Genomics of Early-Diverging Mushroom-Forming Fungi Provides Insights into the Origins of Lignocellulose Decay Capabilities.</title>
        <authorList>
            <person name="Nagy L.G."/>
            <person name="Riley R."/>
            <person name="Tritt A."/>
            <person name="Adam C."/>
            <person name="Daum C."/>
            <person name="Floudas D."/>
            <person name="Sun H."/>
            <person name="Yadav J.S."/>
            <person name="Pangilinan J."/>
            <person name="Larsson K.H."/>
            <person name="Matsuura K."/>
            <person name="Barry K."/>
            <person name="Labutti K."/>
            <person name="Kuo R."/>
            <person name="Ohm R.A."/>
            <person name="Bhattacharya S.S."/>
            <person name="Shirouzu T."/>
            <person name="Yoshinaga Y."/>
            <person name="Martin F.M."/>
            <person name="Grigoriev I.V."/>
            <person name="Hibbett D.S."/>
        </authorList>
    </citation>
    <scope>NUCLEOTIDE SEQUENCE [LARGE SCALE GENOMIC DNA]</scope>
    <source>
        <strain evidence="3 4">HHB12029</strain>
    </source>
</reference>
<evidence type="ECO:0000313" key="3">
    <source>
        <dbReference type="EMBL" id="KZV93341.1"/>
    </source>
</evidence>
<evidence type="ECO:0000259" key="2">
    <source>
        <dbReference type="PROSITE" id="PS50011"/>
    </source>
</evidence>
<dbReference type="InterPro" id="IPR008271">
    <property type="entry name" value="Ser/Thr_kinase_AS"/>
</dbReference>
<dbReference type="PROSITE" id="PS00108">
    <property type="entry name" value="PROTEIN_KINASE_ST"/>
    <property type="match status" value="1"/>
</dbReference>
<dbReference type="SUPFAM" id="SSF56112">
    <property type="entry name" value="Protein kinase-like (PK-like)"/>
    <property type="match status" value="2"/>
</dbReference>
<dbReference type="InterPro" id="IPR051681">
    <property type="entry name" value="Ser/Thr_Kinases-Pseudokinases"/>
</dbReference>
<dbReference type="GO" id="GO:0005524">
    <property type="term" value="F:ATP binding"/>
    <property type="evidence" value="ECO:0007669"/>
    <property type="project" value="InterPro"/>
</dbReference>
<proteinExistence type="predicted"/>
<dbReference type="PROSITE" id="PS50011">
    <property type="entry name" value="PROTEIN_KINASE_DOM"/>
    <property type="match status" value="2"/>
</dbReference>
<feature type="domain" description="Protein kinase" evidence="2">
    <location>
        <begin position="426"/>
        <end position="697"/>
    </location>
</feature>
<dbReference type="InterPro" id="IPR011009">
    <property type="entry name" value="Kinase-like_dom_sf"/>
</dbReference>
<dbReference type="SMART" id="SM00220">
    <property type="entry name" value="S_TKc"/>
    <property type="match status" value="1"/>
</dbReference>
<protein>
    <submittedName>
        <fullName evidence="3">Kinase-like protein</fullName>
    </submittedName>
</protein>
<evidence type="ECO:0000256" key="1">
    <source>
        <dbReference type="SAM" id="MobiDB-lite"/>
    </source>
</evidence>
<organism evidence="3 4">
    <name type="scientific">Exidia glandulosa HHB12029</name>
    <dbReference type="NCBI Taxonomy" id="1314781"/>
    <lineage>
        <taxon>Eukaryota</taxon>
        <taxon>Fungi</taxon>
        <taxon>Dikarya</taxon>
        <taxon>Basidiomycota</taxon>
        <taxon>Agaricomycotina</taxon>
        <taxon>Agaricomycetes</taxon>
        <taxon>Auriculariales</taxon>
        <taxon>Exidiaceae</taxon>
        <taxon>Exidia</taxon>
    </lineage>
</organism>
<keyword evidence="3" id="KW-0808">Transferase</keyword>
<dbReference type="Proteomes" id="UP000077266">
    <property type="component" value="Unassembled WGS sequence"/>
</dbReference>
<evidence type="ECO:0000313" key="4">
    <source>
        <dbReference type="Proteomes" id="UP000077266"/>
    </source>
</evidence>
<keyword evidence="4" id="KW-1185">Reference proteome</keyword>
<dbReference type="AlphaFoldDB" id="A0A165IFR6"/>
<feature type="domain" description="Protein kinase" evidence="2">
    <location>
        <begin position="91"/>
        <end position="390"/>
    </location>
</feature>
<feature type="region of interest" description="Disordered" evidence="1">
    <location>
        <begin position="1"/>
        <end position="50"/>
    </location>
</feature>
<keyword evidence="3" id="KW-0418">Kinase</keyword>
<dbReference type="InterPro" id="IPR000719">
    <property type="entry name" value="Prot_kinase_dom"/>
</dbReference>
<accession>A0A165IFR6</accession>
<sequence>MASSRTIWSMFKGRPKKTPGRKEPIGEVKTPLKSALRTTTADTEDFEYQKQTPRQPLRFVGVDQPSTSGDKTTQGCMRLISPKGVDLGTVRKIGHLISPTSVGHVNVSTGVRDTTAEKVVLKELSLKADLEAKATGNEEDLWIEANDNEFILAFLGRCTDPVTNTVYLVSPFMKNGDLANCLKTGFACTSHDIAKYINQIVNGLIFLHENKEIVHGDLKPENILITDDLNVVITDFGLSRHAIRAEGEPVTESHIRTLATSRYLALEFHLHKIISCWGAEPYDRVLIQTQDDNDELLSKSMEGDIWALGNLILQMYTRKQPWHSYKQETIAHHLRRGRRPAFPLGRGDAQDRGLDFHLWFIVQKCWSHFPSHRPCASDISSWRHAGPPSLVTAADTTYVAESSVVHNRVEDLSDEVLTVWPQGSQFAEAPYIDRSAFVPVDGYVQTPGFWVCEEVQPREALRVLLTRARDDSSVDGAGWAQELLREVVTWSSIAHENLVPLLGRCKLDGIWHAVSPYWTSLRRFKDMEESAEQRLCSFKTQRNVPFLRILRDIALALQFLHSQHPPIVHGAVHLDNIVIGDRQRLHEKASDNIDACLGNYRFMHSLPIGADETHTNVKRDVYDFGVMMKELLHNRFALTDDERIDHPDWLPPLRNSSLLVDLYDLCTTEVEASRATMEFVSASLVDAVNAEVVGDLQ</sequence>
<dbReference type="STRING" id="1314781.A0A165IFR6"/>
<dbReference type="GO" id="GO:0004674">
    <property type="term" value="F:protein serine/threonine kinase activity"/>
    <property type="evidence" value="ECO:0007669"/>
    <property type="project" value="TreeGrafter"/>
</dbReference>
<dbReference type="Gene3D" id="1.10.510.10">
    <property type="entry name" value="Transferase(Phosphotransferase) domain 1"/>
    <property type="match status" value="2"/>
</dbReference>
<dbReference type="PANTHER" id="PTHR44329">
    <property type="entry name" value="SERINE/THREONINE-PROTEIN KINASE TNNI3K-RELATED"/>
    <property type="match status" value="1"/>
</dbReference>
<name>A0A165IFR6_EXIGL</name>
<dbReference type="CDD" id="cd00180">
    <property type="entry name" value="PKc"/>
    <property type="match status" value="1"/>
</dbReference>
<dbReference type="InParanoid" id="A0A165IFR6"/>
<gene>
    <name evidence="3" type="ORF">EXIGLDRAFT_835758</name>
</gene>
<dbReference type="OrthoDB" id="60033at2759"/>
<dbReference type="EMBL" id="KV425991">
    <property type="protein sequence ID" value="KZV93341.1"/>
    <property type="molecule type" value="Genomic_DNA"/>
</dbReference>